<keyword evidence="7" id="KW-1185">Reference proteome</keyword>
<dbReference type="GO" id="GO:0005634">
    <property type="term" value="C:nucleus"/>
    <property type="evidence" value="ECO:0007669"/>
    <property type="project" value="UniProtKB-SubCell"/>
</dbReference>
<keyword evidence="2 3" id="KW-0539">Nucleus</keyword>
<feature type="compositionally biased region" description="Basic and acidic residues" evidence="4">
    <location>
        <begin position="98"/>
        <end position="118"/>
    </location>
</feature>
<gene>
    <name evidence="6" type="ORF">CASFOL_041410</name>
</gene>
<protein>
    <recommendedName>
        <fullName evidence="5">TFIIS N-terminal domain-containing protein</fullName>
    </recommendedName>
</protein>
<evidence type="ECO:0000256" key="2">
    <source>
        <dbReference type="ARBA" id="ARBA00023242"/>
    </source>
</evidence>
<dbReference type="InterPro" id="IPR003617">
    <property type="entry name" value="TFIIS/CRSP70_N_sub"/>
</dbReference>
<evidence type="ECO:0000256" key="4">
    <source>
        <dbReference type="SAM" id="MobiDB-lite"/>
    </source>
</evidence>
<dbReference type="SUPFAM" id="SSF47676">
    <property type="entry name" value="Conserved domain common to transcription factors TFIIS, elongin A, CRSP70"/>
    <property type="match status" value="1"/>
</dbReference>
<dbReference type="InterPro" id="IPR035441">
    <property type="entry name" value="TFIIS/LEDGF_dom_sf"/>
</dbReference>
<dbReference type="SMART" id="SM00509">
    <property type="entry name" value="TFS2N"/>
    <property type="match status" value="1"/>
</dbReference>
<feature type="region of interest" description="Disordered" evidence="4">
    <location>
        <begin position="233"/>
        <end position="329"/>
    </location>
</feature>
<dbReference type="EMBL" id="JAVIJP010000103">
    <property type="protein sequence ID" value="KAL3614653.1"/>
    <property type="molecule type" value="Genomic_DNA"/>
</dbReference>
<reference evidence="7" key="1">
    <citation type="journal article" date="2024" name="IScience">
        <title>Strigolactones Initiate the Formation of Haustorium-like Structures in Castilleja.</title>
        <authorList>
            <person name="Buerger M."/>
            <person name="Peterson D."/>
            <person name="Chory J."/>
        </authorList>
    </citation>
    <scope>NUCLEOTIDE SEQUENCE [LARGE SCALE GENOMIC DNA]</scope>
</reference>
<feature type="compositionally biased region" description="Polar residues" evidence="4">
    <location>
        <begin position="268"/>
        <end position="278"/>
    </location>
</feature>
<feature type="compositionally biased region" description="Basic and acidic residues" evidence="4">
    <location>
        <begin position="318"/>
        <end position="329"/>
    </location>
</feature>
<organism evidence="6 7">
    <name type="scientific">Castilleja foliolosa</name>
    <dbReference type="NCBI Taxonomy" id="1961234"/>
    <lineage>
        <taxon>Eukaryota</taxon>
        <taxon>Viridiplantae</taxon>
        <taxon>Streptophyta</taxon>
        <taxon>Embryophyta</taxon>
        <taxon>Tracheophyta</taxon>
        <taxon>Spermatophyta</taxon>
        <taxon>Magnoliopsida</taxon>
        <taxon>eudicotyledons</taxon>
        <taxon>Gunneridae</taxon>
        <taxon>Pentapetalae</taxon>
        <taxon>asterids</taxon>
        <taxon>lamiids</taxon>
        <taxon>Lamiales</taxon>
        <taxon>Orobanchaceae</taxon>
        <taxon>Pedicularideae</taxon>
        <taxon>Castillejinae</taxon>
        <taxon>Castilleja</taxon>
    </lineage>
</organism>
<comment type="subcellular location">
    <subcellularLocation>
        <location evidence="1 3">Nucleus</location>
    </subcellularLocation>
</comment>
<feature type="domain" description="TFIIS N-terminal" evidence="5">
    <location>
        <begin position="150"/>
        <end position="226"/>
    </location>
</feature>
<feature type="region of interest" description="Disordered" evidence="4">
    <location>
        <begin position="92"/>
        <end position="139"/>
    </location>
</feature>
<name>A0ABD3BBA9_9LAMI</name>
<evidence type="ECO:0000259" key="5">
    <source>
        <dbReference type="PROSITE" id="PS51319"/>
    </source>
</evidence>
<dbReference type="PROSITE" id="PS51319">
    <property type="entry name" value="TFIIS_N"/>
    <property type="match status" value="1"/>
</dbReference>
<evidence type="ECO:0000313" key="6">
    <source>
        <dbReference type="EMBL" id="KAL3614653.1"/>
    </source>
</evidence>
<proteinExistence type="predicted"/>
<dbReference type="Gene3D" id="1.20.930.10">
    <property type="entry name" value="Conserved domain common to transcription factors TFIIS, elongin A, CRSP70"/>
    <property type="match status" value="1"/>
</dbReference>
<dbReference type="PANTHER" id="PTHR47210">
    <property type="entry name" value="MEDIATOR OF RNA POLYMERASE II TRANSCRIPTION SUBUNIT 26C-RELATED"/>
    <property type="match status" value="1"/>
</dbReference>
<evidence type="ECO:0000256" key="3">
    <source>
        <dbReference type="PROSITE-ProRule" id="PRU00649"/>
    </source>
</evidence>
<dbReference type="CDD" id="cd00183">
    <property type="entry name" value="TFIIS_I"/>
    <property type="match status" value="1"/>
</dbReference>
<dbReference type="InterPro" id="IPR017923">
    <property type="entry name" value="TFIIS_N"/>
</dbReference>
<evidence type="ECO:0000313" key="7">
    <source>
        <dbReference type="Proteomes" id="UP001632038"/>
    </source>
</evidence>
<evidence type="ECO:0000256" key="1">
    <source>
        <dbReference type="ARBA" id="ARBA00004123"/>
    </source>
</evidence>
<comment type="caution">
    <text evidence="6">The sequence shown here is derived from an EMBL/GenBank/DDBJ whole genome shotgun (WGS) entry which is preliminary data.</text>
</comment>
<accession>A0ABD3BBA9</accession>
<feature type="region of interest" description="Disordered" evidence="4">
    <location>
        <begin position="360"/>
        <end position="383"/>
    </location>
</feature>
<dbReference type="InterPro" id="IPR044790">
    <property type="entry name" value="MD26C-like"/>
</dbReference>
<feature type="compositionally biased region" description="Polar residues" evidence="4">
    <location>
        <begin position="233"/>
        <end position="258"/>
    </location>
</feature>
<dbReference type="AlphaFoldDB" id="A0ABD3BBA9"/>
<dbReference type="PANTHER" id="PTHR47210:SF1">
    <property type="entry name" value="MEDIATOR OF RNA POLYMERASE II TRANSCRIPTION SUBUNIT 26C-RELATED"/>
    <property type="match status" value="1"/>
</dbReference>
<dbReference type="Pfam" id="PF08711">
    <property type="entry name" value="Med26"/>
    <property type="match status" value="1"/>
</dbReference>
<sequence>MDPEEFRAILSRSRVGIWELIEAAIKVAGSDYGDELQRRRDKIVESLYTPAAQLCRNCNGGLSDDAALDEPYFPQAVSNNYNNSDNIIDNNNCGEFDDNSKKYDKDDINKRNSNDDFSKSPLTPDSNHRDISAGEEEDDVDRFGGLLDDEETKIISIKEQLEDPQQSEDDVVQLLQSLDEMDITFQALKGTDIGRHVNRLRKHSSNEVRILVKQLVRKWKDTVDEWVRLNQQPKPTSNLIGDVDSPQQSIRKNQQNVHHQVPDFGYSPNPQNGNNTVERSYGEHETKTKTPKSAPRKEAPSRTPQSLPKTASAPLNRPPRETVVDDERLNSARRRLQENYQEAQNAKKQRTIQVMDIHDIPKPKSKNTFFAKNKGGFHGRQHR</sequence>
<dbReference type="Proteomes" id="UP001632038">
    <property type="component" value="Unassembled WGS sequence"/>
</dbReference>